<evidence type="ECO:0000313" key="1">
    <source>
        <dbReference type="Proteomes" id="UP000095283"/>
    </source>
</evidence>
<name>A0A1I7WK62_HETBA</name>
<protein>
    <submittedName>
        <fullName evidence="2">Uncharacterized protein</fullName>
    </submittedName>
</protein>
<dbReference type="AlphaFoldDB" id="A0A1I7WK62"/>
<dbReference type="Proteomes" id="UP000095283">
    <property type="component" value="Unplaced"/>
</dbReference>
<organism evidence="1 2">
    <name type="scientific">Heterorhabditis bacteriophora</name>
    <name type="common">Entomopathogenic nematode worm</name>
    <dbReference type="NCBI Taxonomy" id="37862"/>
    <lineage>
        <taxon>Eukaryota</taxon>
        <taxon>Metazoa</taxon>
        <taxon>Ecdysozoa</taxon>
        <taxon>Nematoda</taxon>
        <taxon>Chromadorea</taxon>
        <taxon>Rhabditida</taxon>
        <taxon>Rhabditina</taxon>
        <taxon>Rhabditomorpha</taxon>
        <taxon>Strongyloidea</taxon>
        <taxon>Heterorhabditidae</taxon>
        <taxon>Heterorhabditis</taxon>
    </lineage>
</organism>
<accession>A0A1I7WK62</accession>
<dbReference type="WBParaSite" id="Hba_05425">
    <property type="protein sequence ID" value="Hba_05425"/>
    <property type="gene ID" value="Hba_05425"/>
</dbReference>
<reference evidence="2" key="1">
    <citation type="submission" date="2016-11" db="UniProtKB">
        <authorList>
            <consortium name="WormBaseParasite"/>
        </authorList>
    </citation>
    <scope>IDENTIFICATION</scope>
</reference>
<keyword evidence="1" id="KW-1185">Reference proteome</keyword>
<sequence>MKPNHAKFCSPLQYVEPASPASSDVDGFPQSDCTCTSKLISHGGDQSCLSARQNNLFIYMMERIFNFTNSTAEGREKMSPHLNMFIIK</sequence>
<proteinExistence type="predicted"/>
<evidence type="ECO:0000313" key="2">
    <source>
        <dbReference type="WBParaSite" id="Hba_05425"/>
    </source>
</evidence>